<sequence length="159" mass="17400">MIEGLFVITTIFVSYVVYQIVNEPKTTNTPEIPKAQPEPAAAIETPAEPEKPAAAVEPEPQVEPETAAAVVPDEESAAVVEVVESTEQNAAKHGLKNPKTGEVVLVYNNYRFAKRWVKEALVSEGLLGKIYKNNELNADVEAKIKTALTKLEAIDKYRP</sequence>
<keyword evidence="3" id="KW-1185">Reference proteome</keyword>
<feature type="region of interest" description="Disordered" evidence="1">
    <location>
        <begin position="26"/>
        <end position="62"/>
    </location>
</feature>
<reference evidence="3" key="1">
    <citation type="submission" date="2017-02" db="EMBL/GenBank/DDBJ databases">
        <authorList>
            <person name="Daims H."/>
        </authorList>
    </citation>
    <scope>NUCLEOTIDE SEQUENCE [LARGE SCALE GENOMIC DNA]</scope>
</reference>
<proteinExistence type="predicted"/>
<dbReference type="EMBL" id="FUKJ01000054">
    <property type="protein sequence ID" value="SJM90091.1"/>
    <property type="molecule type" value="Genomic_DNA"/>
</dbReference>
<evidence type="ECO:0000313" key="3">
    <source>
        <dbReference type="Proteomes" id="UP000195442"/>
    </source>
</evidence>
<dbReference type="OrthoDB" id="5574363at2"/>
<dbReference type="AlphaFoldDB" id="A0A1R4H1I7"/>
<dbReference type="Proteomes" id="UP000195442">
    <property type="component" value="Unassembled WGS sequence"/>
</dbReference>
<evidence type="ECO:0000313" key="2">
    <source>
        <dbReference type="EMBL" id="SJM90091.1"/>
    </source>
</evidence>
<dbReference type="RefSeq" id="WP_087145945.1">
    <property type="nucleotide sequence ID" value="NZ_FUKJ01000054.1"/>
</dbReference>
<name>A0A1R4H1I7_9GAMM</name>
<organism evidence="2 3">
    <name type="scientific">Crenothrix polyspora</name>
    <dbReference type="NCBI Taxonomy" id="360316"/>
    <lineage>
        <taxon>Bacteria</taxon>
        <taxon>Pseudomonadati</taxon>
        <taxon>Pseudomonadota</taxon>
        <taxon>Gammaproteobacteria</taxon>
        <taxon>Methylococcales</taxon>
        <taxon>Crenotrichaceae</taxon>
        <taxon>Crenothrix</taxon>
    </lineage>
</organism>
<accession>A0A1R4H1I7</accession>
<feature type="compositionally biased region" description="Low complexity" evidence="1">
    <location>
        <begin position="35"/>
        <end position="62"/>
    </location>
</feature>
<protein>
    <submittedName>
        <fullName evidence="2">Uncharacterized protein</fullName>
    </submittedName>
</protein>
<gene>
    <name evidence="2" type="ORF">CRENPOLYSF2_1470003</name>
</gene>
<evidence type="ECO:0000256" key="1">
    <source>
        <dbReference type="SAM" id="MobiDB-lite"/>
    </source>
</evidence>